<dbReference type="GO" id="GO:0006013">
    <property type="term" value="P:mannose metabolic process"/>
    <property type="evidence" value="ECO:0007669"/>
    <property type="project" value="InterPro"/>
</dbReference>
<dbReference type="SUPFAM" id="SSF74650">
    <property type="entry name" value="Galactose mutarotase-like"/>
    <property type="match status" value="1"/>
</dbReference>
<dbReference type="Pfam" id="PF09261">
    <property type="entry name" value="Alpha-mann_mid"/>
    <property type="match status" value="1"/>
</dbReference>
<dbReference type="SUPFAM" id="SSF88688">
    <property type="entry name" value="Families 57/38 glycoside transferase middle domain"/>
    <property type="match status" value="1"/>
</dbReference>
<dbReference type="AlphaFoldDB" id="A0A7V4DDZ6"/>
<evidence type="ECO:0000313" key="6">
    <source>
        <dbReference type="EMBL" id="HGI30731.1"/>
    </source>
</evidence>
<evidence type="ECO:0000256" key="1">
    <source>
        <dbReference type="ARBA" id="ARBA00009792"/>
    </source>
</evidence>
<reference evidence="6" key="1">
    <citation type="journal article" date="2020" name="mSystems">
        <title>Genome- and Community-Level Interaction Insights into Carbon Utilization and Element Cycling Functions of Hydrothermarchaeota in Hydrothermal Sediment.</title>
        <authorList>
            <person name="Zhou Z."/>
            <person name="Liu Y."/>
            <person name="Xu W."/>
            <person name="Pan J."/>
            <person name="Luo Z.H."/>
            <person name="Li M."/>
        </authorList>
    </citation>
    <scope>NUCLEOTIDE SEQUENCE [LARGE SCALE GENOMIC DNA]</scope>
    <source>
        <strain evidence="6">SpSt-747</strain>
    </source>
</reference>
<dbReference type="GO" id="GO:0030246">
    <property type="term" value="F:carbohydrate binding"/>
    <property type="evidence" value="ECO:0007669"/>
    <property type="project" value="InterPro"/>
</dbReference>
<dbReference type="InterPro" id="IPR000602">
    <property type="entry name" value="Glyco_hydro_38_N"/>
</dbReference>
<evidence type="ECO:0000259" key="5">
    <source>
        <dbReference type="SMART" id="SM00872"/>
    </source>
</evidence>
<dbReference type="Gene3D" id="2.60.40.2220">
    <property type="match status" value="1"/>
</dbReference>
<protein>
    <recommendedName>
        <fullName evidence="5">Glycoside hydrolase family 38 central domain-containing protein</fullName>
    </recommendedName>
</protein>
<accession>A0A7V4DDZ6</accession>
<dbReference type="Pfam" id="PF01074">
    <property type="entry name" value="Glyco_hydro_38N"/>
    <property type="match status" value="1"/>
</dbReference>
<dbReference type="GO" id="GO:0009313">
    <property type="term" value="P:oligosaccharide catabolic process"/>
    <property type="evidence" value="ECO:0007669"/>
    <property type="project" value="TreeGrafter"/>
</dbReference>
<keyword evidence="4" id="KW-0326">Glycosidase</keyword>
<dbReference type="InterPro" id="IPR011330">
    <property type="entry name" value="Glyco_hydro/deAcase_b/a-brl"/>
</dbReference>
<dbReference type="SMART" id="SM00872">
    <property type="entry name" value="Alpha-mann_mid"/>
    <property type="match status" value="1"/>
</dbReference>
<proteinExistence type="inferred from homology"/>
<keyword evidence="3" id="KW-0378">Hydrolase</keyword>
<dbReference type="PANTHER" id="PTHR46017">
    <property type="entry name" value="ALPHA-MANNOSIDASE 2C1"/>
    <property type="match status" value="1"/>
</dbReference>
<name>A0A7V4DDZ6_9BACT</name>
<dbReference type="Gene3D" id="2.60.40.2210">
    <property type="match status" value="1"/>
</dbReference>
<dbReference type="InterPro" id="IPR041147">
    <property type="entry name" value="GH38_C"/>
</dbReference>
<evidence type="ECO:0000256" key="3">
    <source>
        <dbReference type="ARBA" id="ARBA00022801"/>
    </source>
</evidence>
<organism evidence="6">
    <name type="scientific">Candidatus Caldatribacterium californiense</name>
    <dbReference type="NCBI Taxonomy" id="1454726"/>
    <lineage>
        <taxon>Bacteria</taxon>
        <taxon>Pseudomonadati</taxon>
        <taxon>Atribacterota</taxon>
        <taxon>Atribacteria</taxon>
        <taxon>Atribacterales</taxon>
        <taxon>Candidatus Caldatribacteriaceae</taxon>
        <taxon>Candidatus Caldatribacterium</taxon>
    </lineage>
</organism>
<dbReference type="Gene3D" id="3.20.110.10">
    <property type="entry name" value="Glycoside hydrolase 38, N terminal domain"/>
    <property type="match status" value="1"/>
</dbReference>
<dbReference type="GO" id="GO:0046872">
    <property type="term" value="F:metal ion binding"/>
    <property type="evidence" value="ECO:0007669"/>
    <property type="project" value="UniProtKB-KW"/>
</dbReference>
<dbReference type="CDD" id="cd10814">
    <property type="entry name" value="GH38N_AMII_SpGH38_like"/>
    <property type="match status" value="1"/>
</dbReference>
<dbReference type="PANTHER" id="PTHR46017:SF2">
    <property type="entry name" value="MANNOSYLGLYCERATE HYDROLASE"/>
    <property type="match status" value="1"/>
</dbReference>
<dbReference type="Gene3D" id="1.20.1270.50">
    <property type="entry name" value="Glycoside hydrolase family 38, central domain"/>
    <property type="match status" value="1"/>
</dbReference>
<dbReference type="SUPFAM" id="SSF88713">
    <property type="entry name" value="Glycoside hydrolase/deacetylase"/>
    <property type="match status" value="1"/>
</dbReference>
<dbReference type="InterPro" id="IPR037094">
    <property type="entry name" value="Glyco_hydro_38_cen_sf"/>
</dbReference>
<dbReference type="Pfam" id="PF17677">
    <property type="entry name" value="Glyco_hydro38C2"/>
    <property type="match status" value="1"/>
</dbReference>
<feature type="domain" description="Glycoside hydrolase family 38 central" evidence="5">
    <location>
        <begin position="296"/>
        <end position="374"/>
    </location>
</feature>
<comment type="caution">
    <text evidence="6">The sequence shown here is derived from an EMBL/GenBank/DDBJ whole genome shotgun (WGS) entry which is preliminary data.</text>
</comment>
<keyword evidence="2" id="KW-0479">Metal-binding</keyword>
<dbReference type="Gene3D" id="2.70.98.30">
    <property type="entry name" value="Golgi alpha-mannosidase II, domain 4"/>
    <property type="match status" value="1"/>
</dbReference>
<dbReference type="InterPro" id="IPR011013">
    <property type="entry name" value="Gal_mutarotase_sf_dom"/>
</dbReference>
<dbReference type="InterPro" id="IPR015341">
    <property type="entry name" value="Glyco_hydro_38_cen"/>
</dbReference>
<sequence>MVHRWSFWPNAQVVKERRTMLWNLHFVSHTHWDREWYETFDAFRCRLVQLMDRLLEILEREPRYQSFLLDGQTIVLEDYLEIRPENRERIKRMVQSGRILIGPWYILPDEFLVSGETHIRNLLFGKSICRDFGATMRIGYLPDSFGHIAQMPQILQKSGIGFAVLWRGVPESITTSEFYWQSPDGSRVLTLYMPFGYGVATCLPQDREQLAKRIESLVKQLSPFATTSHLLLMNGSDHVEPDPDLPQKLDVLREVFPEYCVVHSNLPYLLSQIAKECEPERLPVHSGELRSEDRAYLLSGTLSTRVYLKQKHSALSHCLEGQVEPLYTTLHILGYRQYPPEIRYLWKLLLQNSPHDSICGCSIDPVHREMLQRYSKIETVIAKLFQGIPANLSHCNVTDQEGYLVVFNPHPWEVEAYIEHDVFLEKEKVKEVNFEESKLVVRHREGREDTPRSLKLVAPGEEIAPLILHSEWSTLVETPPHTLPEVFLARKYRIAFVSSKLPPLGFKAYRIVLSNEEERKEFPESQGNHVLENEFCRLSVSPSESLFRLEDKQSGESIELRMFFEDGGDAGDEYDYSPPEKDEIVSSLTSTPTLKTSMDGLCQKMTLQYELSIPASLSLDRKERSRERVPLPISLELLLPPRSRQVHLNVHLKNNALDHRLQMLLAIPEEGVSLFSGAHFAMLERQPSFSQSMPQKDFILLQGNEWNLAVLNRGLQEFQYFKRNEETVVAITLLRAVGWLSRDDLLTRKGDAGWPFPTPEAQCLGKHDFELALAFGSRRNNPWLGVQEALLFNRPPIVFHVPGNLRSSLFKGFSLLTIDNPYIVMSALKKSEDRDDVVLRLYNPTPEKQRCQLSFGRTVLLLKELTLLEEELSVFPLSGQAVELDFEPYEMKTLGLLFARGEKGDD</sequence>
<comment type="similarity">
    <text evidence="1">Belongs to the glycosyl hydrolase 38 family.</text>
</comment>
<dbReference type="InterPro" id="IPR028995">
    <property type="entry name" value="Glyco_hydro_57/38_cen_sf"/>
</dbReference>
<gene>
    <name evidence="6" type="ORF">ENV30_05420</name>
</gene>
<dbReference type="EMBL" id="DTFV01000074">
    <property type="protein sequence ID" value="HGI30731.1"/>
    <property type="molecule type" value="Genomic_DNA"/>
</dbReference>
<evidence type="ECO:0000256" key="4">
    <source>
        <dbReference type="ARBA" id="ARBA00023295"/>
    </source>
</evidence>
<evidence type="ECO:0000256" key="2">
    <source>
        <dbReference type="ARBA" id="ARBA00022723"/>
    </source>
</evidence>
<dbReference type="GO" id="GO:0004559">
    <property type="term" value="F:alpha-mannosidase activity"/>
    <property type="evidence" value="ECO:0007669"/>
    <property type="project" value="InterPro"/>
</dbReference>
<dbReference type="InterPro" id="IPR027291">
    <property type="entry name" value="Glyco_hydro_38_N_sf"/>
</dbReference>